<dbReference type="Proteomes" id="UP000831701">
    <property type="component" value="Chromosome 13"/>
</dbReference>
<keyword evidence="2" id="KW-1185">Reference proteome</keyword>
<reference evidence="1" key="1">
    <citation type="submission" date="2022-04" db="EMBL/GenBank/DDBJ databases">
        <title>Jade perch genome.</title>
        <authorList>
            <person name="Chao B."/>
        </authorList>
    </citation>
    <scope>NUCLEOTIDE SEQUENCE</scope>
    <source>
        <strain evidence="1">CB-2022</strain>
    </source>
</reference>
<comment type="caution">
    <text evidence="1">The sequence shown here is derived from an EMBL/GenBank/DDBJ whole genome shotgun (WGS) entry which is preliminary data.</text>
</comment>
<sequence length="426" mass="46580">HCNDSLLPSEMAYSQIRLKILPSARCLFDKLVQIKVEGLAPHKPVELRSRLVDDRGEVFKSSALYKADETGLVDVWRSPSLGGSYTGVERMGLFWALAPHTPHSKFLKKNVLSPTLVDIEALSGDTGKVLASETAERGYMTEGMKRIPVQEGRIRGVLFVPPGKGPFPGIIDLYTFGGRLTEARASLLSNKGFVVLALAYFGYQDLPKKPKMFDLEYFEEAVTYLKRQPEVKGPGIGIMSISHSAGLAMAMSSFLSGISATVCINGCIGNTVIPLRYKDTVIPPLPPVAKNIKIIDSGLLDIRDGVSDPSLEKNRASLFPIERASCQFLFAVSEDDRNWNSALFAKQAAATLRGHGKESFQVVSYPKAGHFLEVPNTPYCPSAFHAAVGSAVVFGGEPKAHCDAQQDLWERVQEFFKGHLDHKGTP</sequence>
<dbReference type="EMBL" id="CM041543">
    <property type="protein sequence ID" value="KAI3364150.1"/>
    <property type="molecule type" value="Genomic_DNA"/>
</dbReference>
<feature type="non-terminal residue" evidence="1">
    <location>
        <position position="1"/>
    </location>
</feature>
<evidence type="ECO:0000313" key="2">
    <source>
        <dbReference type="Proteomes" id="UP000831701"/>
    </source>
</evidence>
<proteinExistence type="predicted"/>
<accession>A0ACB8W8Z3</accession>
<organism evidence="1 2">
    <name type="scientific">Scortum barcoo</name>
    <name type="common">barcoo grunter</name>
    <dbReference type="NCBI Taxonomy" id="214431"/>
    <lineage>
        <taxon>Eukaryota</taxon>
        <taxon>Metazoa</taxon>
        <taxon>Chordata</taxon>
        <taxon>Craniata</taxon>
        <taxon>Vertebrata</taxon>
        <taxon>Euteleostomi</taxon>
        <taxon>Actinopterygii</taxon>
        <taxon>Neopterygii</taxon>
        <taxon>Teleostei</taxon>
        <taxon>Neoteleostei</taxon>
        <taxon>Acanthomorphata</taxon>
        <taxon>Eupercaria</taxon>
        <taxon>Centrarchiformes</taxon>
        <taxon>Terapontoidei</taxon>
        <taxon>Terapontidae</taxon>
        <taxon>Scortum</taxon>
    </lineage>
</organism>
<evidence type="ECO:0000313" key="1">
    <source>
        <dbReference type="EMBL" id="KAI3364150.1"/>
    </source>
</evidence>
<gene>
    <name evidence="1" type="ORF">L3Q82_010964</name>
</gene>
<name>A0ACB8W8Z3_9TELE</name>
<protein>
    <submittedName>
        <fullName evidence="1">Uncharacterized protein</fullName>
    </submittedName>
</protein>